<evidence type="ECO:0000313" key="2">
    <source>
        <dbReference type="EnsemblPlants" id="AET5Gv20161600.4"/>
    </source>
</evidence>
<dbReference type="Proteomes" id="UP000015105">
    <property type="component" value="Chromosome 5D"/>
</dbReference>
<evidence type="ECO:0000313" key="3">
    <source>
        <dbReference type="Proteomes" id="UP000015105"/>
    </source>
</evidence>
<reference evidence="2" key="4">
    <citation type="submission" date="2019-03" db="UniProtKB">
        <authorList>
            <consortium name="EnsemblPlants"/>
        </authorList>
    </citation>
    <scope>IDENTIFICATION</scope>
</reference>
<protein>
    <submittedName>
        <fullName evidence="2">Uncharacterized protein</fullName>
    </submittedName>
</protein>
<reference evidence="3" key="1">
    <citation type="journal article" date="2014" name="Science">
        <title>Ancient hybridizations among the ancestral genomes of bread wheat.</title>
        <authorList>
            <consortium name="International Wheat Genome Sequencing Consortium,"/>
            <person name="Marcussen T."/>
            <person name="Sandve S.R."/>
            <person name="Heier L."/>
            <person name="Spannagl M."/>
            <person name="Pfeifer M."/>
            <person name="Jakobsen K.S."/>
            <person name="Wulff B.B."/>
            <person name="Steuernagel B."/>
            <person name="Mayer K.F."/>
            <person name="Olsen O.A."/>
        </authorList>
    </citation>
    <scope>NUCLEOTIDE SEQUENCE [LARGE SCALE GENOMIC DNA]</scope>
    <source>
        <strain evidence="3">cv. AL8/78</strain>
    </source>
</reference>
<reference evidence="2" key="3">
    <citation type="journal article" date="2017" name="Nature">
        <title>Genome sequence of the progenitor of the wheat D genome Aegilops tauschii.</title>
        <authorList>
            <person name="Luo M.C."/>
            <person name="Gu Y.Q."/>
            <person name="Puiu D."/>
            <person name="Wang H."/>
            <person name="Twardziok S.O."/>
            <person name="Deal K.R."/>
            <person name="Huo N."/>
            <person name="Zhu T."/>
            <person name="Wang L."/>
            <person name="Wang Y."/>
            <person name="McGuire P.E."/>
            <person name="Liu S."/>
            <person name="Long H."/>
            <person name="Ramasamy R.K."/>
            <person name="Rodriguez J.C."/>
            <person name="Van S.L."/>
            <person name="Yuan L."/>
            <person name="Wang Z."/>
            <person name="Xia Z."/>
            <person name="Xiao L."/>
            <person name="Anderson O.D."/>
            <person name="Ouyang S."/>
            <person name="Liang Y."/>
            <person name="Zimin A.V."/>
            <person name="Pertea G."/>
            <person name="Qi P."/>
            <person name="Bennetzen J.L."/>
            <person name="Dai X."/>
            <person name="Dawson M.W."/>
            <person name="Muller H.G."/>
            <person name="Kugler K."/>
            <person name="Rivarola-Duarte L."/>
            <person name="Spannagl M."/>
            <person name="Mayer K.F.X."/>
            <person name="Lu F.H."/>
            <person name="Bevan M.W."/>
            <person name="Leroy P."/>
            <person name="Li P."/>
            <person name="You F.M."/>
            <person name="Sun Q."/>
            <person name="Liu Z."/>
            <person name="Lyons E."/>
            <person name="Wicker T."/>
            <person name="Salzberg S.L."/>
            <person name="Devos K.M."/>
            <person name="Dvorak J."/>
        </authorList>
    </citation>
    <scope>NUCLEOTIDE SEQUENCE [LARGE SCALE GENOMIC DNA]</scope>
    <source>
        <strain evidence="2">cv. AL8/78</strain>
    </source>
</reference>
<keyword evidence="3" id="KW-1185">Reference proteome</keyword>
<keyword evidence="1" id="KW-0472">Membrane</keyword>
<dbReference type="Gramene" id="AET5Gv20161600.4">
    <property type="protein sequence ID" value="AET5Gv20161600.4"/>
    <property type="gene ID" value="AET5Gv20161600"/>
</dbReference>
<name>A0A453JR78_AEGTS</name>
<reference evidence="2" key="5">
    <citation type="journal article" date="2021" name="G3 (Bethesda)">
        <title>Aegilops tauschii genome assembly Aet v5.0 features greater sequence contiguity and improved annotation.</title>
        <authorList>
            <person name="Wang L."/>
            <person name="Zhu T."/>
            <person name="Rodriguez J.C."/>
            <person name="Deal K.R."/>
            <person name="Dubcovsky J."/>
            <person name="McGuire P.E."/>
            <person name="Lux T."/>
            <person name="Spannagl M."/>
            <person name="Mayer K.F.X."/>
            <person name="Baldrich P."/>
            <person name="Meyers B.C."/>
            <person name="Huo N."/>
            <person name="Gu Y.Q."/>
            <person name="Zhou H."/>
            <person name="Devos K.M."/>
            <person name="Bennetzen J.L."/>
            <person name="Unver T."/>
            <person name="Budak H."/>
            <person name="Gulick P.J."/>
            <person name="Galiba G."/>
            <person name="Kalapos B."/>
            <person name="Nelson D.R."/>
            <person name="Li P."/>
            <person name="You F.M."/>
            <person name="Luo M.C."/>
            <person name="Dvorak J."/>
        </authorList>
    </citation>
    <scope>NUCLEOTIDE SEQUENCE [LARGE SCALE GENOMIC DNA]</scope>
    <source>
        <strain evidence="2">cv. AL8/78</strain>
    </source>
</reference>
<sequence length="156" mass="17317">MILASSNFVRVARLCPFSSPVSVYVCVFVVSPFFSHEEGAAQFWNNKPWRIWVCTGLEQEAMAAKVEDDGVVFFLLIDFQQLKNLCGGVNLLSLRENPKEALLCMGAAVHLVDASFHAKIISVVVVLCFFTHCTLILDVFFRLSARAMEATRAVAV</sequence>
<feature type="transmembrane region" description="Helical" evidence="1">
    <location>
        <begin position="120"/>
        <end position="141"/>
    </location>
</feature>
<keyword evidence="1" id="KW-1133">Transmembrane helix</keyword>
<dbReference type="EnsemblPlants" id="AET5Gv20161600.4">
    <property type="protein sequence ID" value="AET5Gv20161600.4"/>
    <property type="gene ID" value="AET5Gv20161600"/>
</dbReference>
<accession>A0A453JR78</accession>
<feature type="transmembrane region" description="Helical" evidence="1">
    <location>
        <begin position="12"/>
        <end position="34"/>
    </location>
</feature>
<keyword evidence="1" id="KW-0812">Transmembrane</keyword>
<proteinExistence type="predicted"/>
<dbReference type="AlphaFoldDB" id="A0A453JR78"/>
<evidence type="ECO:0000256" key="1">
    <source>
        <dbReference type="SAM" id="Phobius"/>
    </source>
</evidence>
<organism evidence="2 3">
    <name type="scientific">Aegilops tauschii subsp. strangulata</name>
    <name type="common">Goatgrass</name>
    <dbReference type="NCBI Taxonomy" id="200361"/>
    <lineage>
        <taxon>Eukaryota</taxon>
        <taxon>Viridiplantae</taxon>
        <taxon>Streptophyta</taxon>
        <taxon>Embryophyta</taxon>
        <taxon>Tracheophyta</taxon>
        <taxon>Spermatophyta</taxon>
        <taxon>Magnoliopsida</taxon>
        <taxon>Liliopsida</taxon>
        <taxon>Poales</taxon>
        <taxon>Poaceae</taxon>
        <taxon>BOP clade</taxon>
        <taxon>Pooideae</taxon>
        <taxon>Triticodae</taxon>
        <taxon>Triticeae</taxon>
        <taxon>Triticinae</taxon>
        <taxon>Aegilops</taxon>
    </lineage>
</organism>
<reference evidence="3" key="2">
    <citation type="journal article" date="2017" name="Nat. Plants">
        <title>The Aegilops tauschii genome reveals multiple impacts of transposons.</title>
        <authorList>
            <person name="Zhao G."/>
            <person name="Zou C."/>
            <person name="Li K."/>
            <person name="Wang K."/>
            <person name="Li T."/>
            <person name="Gao L."/>
            <person name="Zhang X."/>
            <person name="Wang H."/>
            <person name="Yang Z."/>
            <person name="Liu X."/>
            <person name="Jiang W."/>
            <person name="Mao L."/>
            <person name="Kong X."/>
            <person name="Jiao Y."/>
            <person name="Jia J."/>
        </authorList>
    </citation>
    <scope>NUCLEOTIDE SEQUENCE [LARGE SCALE GENOMIC DNA]</scope>
    <source>
        <strain evidence="3">cv. AL8/78</strain>
    </source>
</reference>